<proteinExistence type="predicted"/>
<name>A0ACB7IQW1_PLECO</name>
<evidence type="ECO:0000313" key="1">
    <source>
        <dbReference type="EMBL" id="KAG9220211.1"/>
    </source>
</evidence>
<comment type="caution">
    <text evidence="1">The sequence shown here is derived from an EMBL/GenBank/DDBJ whole genome shotgun (WGS) entry which is preliminary data.</text>
</comment>
<keyword evidence="2" id="KW-1185">Reference proteome</keyword>
<gene>
    <name evidence="1" type="ORF">CCMSSC00406_0010210</name>
</gene>
<organism evidence="1 2">
    <name type="scientific">Pleurotus cornucopiae</name>
    <name type="common">Cornucopia mushroom</name>
    <dbReference type="NCBI Taxonomy" id="5321"/>
    <lineage>
        <taxon>Eukaryota</taxon>
        <taxon>Fungi</taxon>
        <taxon>Dikarya</taxon>
        <taxon>Basidiomycota</taxon>
        <taxon>Agaricomycotina</taxon>
        <taxon>Agaricomycetes</taxon>
        <taxon>Agaricomycetidae</taxon>
        <taxon>Agaricales</taxon>
        <taxon>Pleurotineae</taxon>
        <taxon>Pleurotaceae</taxon>
        <taxon>Pleurotus</taxon>
    </lineage>
</organism>
<accession>A0ACB7IQW1</accession>
<evidence type="ECO:0000313" key="2">
    <source>
        <dbReference type="Proteomes" id="UP000824881"/>
    </source>
</evidence>
<dbReference type="Proteomes" id="UP000824881">
    <property type="component" value="Unassembled WGS sequence"/>
</dbReference>
<dbReference type="EMBL" id="WQMT02000008">
    <property type="protein sequence ID" value="KAG9220211.1"/>
    <property type="molecule type" value="Genomic_DNA"/>
</dbReference>
<sequence>MVNIWGFDLSEMSFSAFSSKTMLDKHWPLRKERVILYQLAMSICLAAECTATYSLSKYESQQTHIESLYAREHPGAPRGAIAVHNNSIIAAAVLTIVFAVFVATLFGADFFFLLQFPRRVYPRWYTCTKKALAVFISAGVLAAALFSTVVVAGQAQRVDGSAVTEEEVRRYEAFFYRPPFVYRHWAVNIAWVVLIWVGWVATVASTMIMWKAVEHDRIYGTDPKPDAPLETLEGQRTPVAGEFADVEKQGGNA</sequence>
<protein>
    <submittedName>
        <fullName evidence="1">Uncharacterized protein</fullName>
    </submittedName>
</protein>
<reference evidence="1 2" key="1">
    <citation type="journal article" date="2021" name="Appl. Environ. Microbiol.">
        <title>Genetic linkage and physical mapping for an oyster mushroom Pleurotus cornucopiae and QTL analysis for the trait cap color.</title>
        <authorList>
            <person name="Zhang Y."/>
            <person name="Gao W."/>
            <person name="Sonnenberg A."/>
            <person name="Chen Q."/>
            <person name="Zhang J."/>
            <person name="Huang C."/>
        </authorList>
    </citation>
    <scope>NUCLEOTIDE SEQUENCE [LARGE SCALE GENOMIC DNA]</scope>
    <source>
        <strain evidence="1">CCMSSC00406</strain>
    </source>
</reference>